<reference evidence="4 5" key="1">
    <citation type="submission" date="2019-12" db="EMBL/GenBank/DDBJ databases">
        <title>Novel species isolated from a subtropical stream in China.</title>
        <authorList>
            <person name="Lu H."/>
        </authorList>
    </citation>
    <scope>NUCLEOTIDE SEQUENCE [LARGE SCALE GENOMIC DNA]</scope>
    <source>
        <strain evidence="4 5">FT55W</strain>
    </source>
</reference>
<sequence length="102" mass="11698">MSKLLTLFLCTMPLLAQAQIYKWVDARGVVHYTDNKFEAGETPVKELKPNGPPSTPLPEGVTWQERDAEFRRKQQYKLLNPSYRPRPLQASHCQPNTATVCR</sequence>
<evidence type="ECO:0000259" key="3">
    <source>
        <dbReference type="Pfam" id="PF13511"/>
    </source>
</evidence>
<comment type="caution">
    <text evidence="4">The sequence shown here is derived from an EMBL/GenBank/DDBJ whole genome shotgun (WGS) entry which is preliminary data.</text>
</comment>
<organism evidence="4 5">
    <name type="scientific">Duganella rivi</name>
    <dbReference type="NCBI Taxonomy" id="2666083"/>
    <lineage>
        <taxon>Bacteria</taxon>
        <taxon>Pseudomonadati</taxon>
        <taxon>Pseudomonadota</taxon>
        <taxon>Betaproteobacteria</taxon>
        <taxon>Burkholderiales</taxon>
        <taxon>Oxalobacteraceae</taxon>
        <taxon>Telluria group</taxon>
        <taxon>Duganella</taxon>
    </lineage>
</organism>
<feature type="region of interest" description="Disordered" evidence="1">
    <location>
        <begin position="41"/>
        <end position="60"/>
    </location>
</feature>
<keyword evidence="5" id="KW-1185">Reference proteome</keyword>
<evidence type="ECO:0000256" key="2">
    <source>
        <dbReference type="SAM" id="SignalP"/>
    </source>
</evidence>
<dbReference type="InterPro" id="IPR025392">
    <property type="entry name" value="DUF4124"/>
</dbReference>
<dbReference type="RefSeq" id="WP_161014960.1">
    <property type="nucleotide sequence ID" value="NZ_WWCK01000005.1"/>
</dbReference>
<gene>
    <name evidence="4" type="ORF">GTP45_16400</name>
</gene>
<dbReference type="Proteomes" id="UP000450012">
    <property type="component" value="Unassembled WGS sequence"/>
</dbReference>
<dbReference type="EMBL" id="WWCK01000005">
    <property type="protein sequence ID" value="MYM68398.1"/>
    <property type="molecule type" value="Genomic_DNA"/>
</dbReference>
<keyword evidence="2" id="KW-0732">Signal</keyword>
<protein>
    <submittedName>
        <fullName evidence="4">DUF4124 domain-containing protein</fullName>
    </submittedName>
</protein>
<dbReference type="AlphaFoldDB" id="A0A7X4GRN2"/>
<feature type="chain" id="PRO_5031467964" evidence="2">
    <location>
        <begin position="19"/>
        <end position="102"/>
    </location>
</feature>
<feature type="domain" description="DUF4124" evidence="3">
    <location>
        <begin position="7"/>
        <end position="58"/>
    </location>
</feature>
<evidence type="ECO:0000256" key="1">
    <source>
        <dbReference type="SAM" id="MobiDB-lite"/>
    </source>
</evidence>
<proteinExistence type="predicted"/>
<name>A0A7X4GRN2_9BURK</name>
<feature type="signal peptide" evidence="2">
    <location>
        <begin position="1"/>
        <end position="18"/>
    </location>
</feature>
<dbReference type="Pfam" id="PF13511">
    <property type="entry name" value="DUF4124"/>
    <property type="match status" value="1"/>
</dbReference>
<accession>A0A7X4GRN2</accession>
<evidence type="ECO:0000313" key="5">
    <source>
        <dbReference type="Proteomes" id="UP000450012"/>
    </source>
</evidence>
<evidence type="ECO:0000313" key="4">
    <source>
        <dbReference type="EMBL" id="MYM68398.1"/>
    </source>
</evidence>